<keyword evidence="7 15" id="KW-0963">Cytoplasm</keyword>
<evidence type="ECO:0000256" key="2">
    <source>
        <dbReference type="ARBA" id="ARBA00004496"/>
    </source>
</evidence>
<dbReference type="NCBIfam" id="TIGR00088">
    <property type="entry name" value="trmD"/>
    <property type="match status" value="1"/>
</dbReference>
<evidence type="ECO:0000256" key="7">
    <source>
        <dbReference type="ARBA" id="ARBA00022490"/>
    </source>
</evidence>
<dbReference type="AlphaFoldDB" id="A0A1G1W7H6"/>
<evidence type="ECO:0000256" key="10">
    <source>
        <dbReference type="ARBA" id="ARBA00022691"/>
    </source>
</evidence>
<comment type="function">
    <text evidence="1 15 17">Specifically methylates guanosine-37 in various tRNAs.</text>
</comment>
<dbReference type="HAMAP" id="MF_00605">
    <property type="entry name" value="TrmD"/>
    <property type="match status" value="1"/>
</dbReference>
<accession>A0A1G1W7H6</accession>
<comment type="subcellular location">
    <subcellularLocation>
        <location evidence="2 15 17">Cytoplasm</location>
    </subcellularLocation>
</comment>
<evidence type="ECO:0000256" key="13">
    <source>
        <dbReference type="ARBA" id="ARBA00033392"/>
    </source>
</evidence>
<feature type="region of interest" description="Disordered" evidence="18">
    <location>
        <begin position="77"/>
        <end position="104"/>
    </location>
</feature>
<evidence type="ECO:0000256" key="16">
    <source>
        <dbReference type="PIRSR" id="PIRSR000386-1"/>
    </source>
</evidence>
<keyword evidence="8 15" id="KW-0489">Methyltransferase</keyword>
<comment type="subunit">
    <text evidence="4 15 17">Homodimer.</text>
</comment>
<evidence type="ECO:0000256" key="6">
    <source>
        <dbReference type="ARBA" id="ARBA00014679"/>
    </source>
</evidence>
<evidence type="ECO:0000256" key="5">
    <source>
        <dbReference type="ARBA" id="ARBA00012807"/>
    </source>
</evidence>
<dbReference type="InterPro" id="IPR029028">
    <property type="entry name" value="Alpha/beta_knot_MTases"/>
</dbReference>
<comment type="caution">
    <text evidence="20">The sequence shown here is derived from an EMBL/GenBank/DDBJ whole genome shotgun (WGS) entry which is preliminary data.</text>
</comment>
<evidence type="ECO:0000256" key="4">
    <source>
        <dbReference type="ARBA" id="ARBA00011738"/>
    </source>
</evidence>
<evidence type="ECO:0000256" key="11">
    <source>
        <dbReference type="ARBA" id="ARBA00022694"/>
    </source>
</evidence>
<dbReference type="Proteomes" id="UP000177103">
    <property type="component" value="Unassembled WGS sequence"/>
</dbReference>
<evidence type="ECO:0000313" key="21">
    <source>
        <dbReference type="Proteomes" id="UP000177103"/>
    </source>
</evidence>
<proteinExistence type="inferred from homology"/>
<feature type="binding site" evidence="15 16">
    <location>
        <position position="142"/>
    </location>
    <ligand>
        <name>S-adenosyl-L-methionine</name>
        <dbReference type="ChEBI" id="CHEBI:59789"/>
    </ligand>
</feature>
<comment type="similarity">
    <text evidence="3 15 17">Belongs to the RNA methyltransferase TrmD family.</text>
</comment>
<evidence type="ECO:0000256" key="14">
    <source>
        <dbReference type="ARBA" id="ARBA00047783"/>
    </source>
</evidence>
<organism evidence="20 21">
    <name type="scientific">Candidatus Woykebacteria bacterium RBG_13_40_7b</name>
    <dbReference type="NCBI Taxonomy" id="1802594"/>
    <lineage>
        <taxon>Bacteria</taxon>
        <taxon>Candidatus Woykeibacteriota</taxon>
    </lineage>
</organism>
<dbReference type="NCBIfam" id="NF000648">
    <property type="entry name" value="PRK00026.1"/>
    <property type="match status" value="1"/>
</dbReference>
<dbReference type="GO" id="GO:0052906">
    <property type="term" value="F:tRNA (guanine(37)-N1)-methyltransferase activity"/>
    <property type="evidence" value="ECO:0007669"/>
    <property type="project" value="UniProtKB-UniRule"/>
</dbReference>
<evidence type="ECO:0000256" key="8">
    <source>
        <dbReference type="ARBA" id="ARBA00022603"/>
    </source>
</evidence>
<keyword evidence="9 15" id="KW-0808">Transferase</keyword>
<dbReference type="Pfam" id="PF01746">
    <property type="entry name" value="tRNA_m1G_MT"/>
    <property type="match status" value="2"/>
</dbReference>
<feature type="binding site" evidence="15 16">
    <location>
        <begin position="162"/>
        <end position="167"/>
    </location>
    <ligand>
        <name>S-adenosyl-L-methionine</name>
        <dbReference type="ChEBI" id="CHEBI:59789"/>
    </ligand>
</feature>
<evidence type="ECO:0000256" key="3">
    <source>
        <dbReference type="ARBA" id="ARBA00007630"/>
    </source>
</evidence>
<evidence type="ECO:0000313" key="20">
    <source>
        <dbReference type="EMBL" id="OGY23635.1"/>
    </source>
</evidence>
<dbReference type="EC" id="2.1.1.228" evidence="5 15"/>
<feature type="domain" description="tRNA methyltransferase TRMD/TRM10-type" evidence="19">
    <location>
        <begin position="1"/>
        <end position="95"/>
    </location>
</feature>
<dbReference type="EMBL" id="MHCQ01000041">
    <property type="protein sequence ID" value="OGY23635.1"/>
    <property type="molecule type" value="Genomic_DNA"/>
</dbReference>
<name>A0A1G1W7H6_9BACT</name>
<evidence type="ECO:0000256" key="18">
    <source>
        <dbReference type="SAM" id="MobiDB-lite"/>
    </source>
</evidence>
<sequence length="256" mass="28719">MRIDILTLFPEMFESPLSHSILKRAQEKGKVKINFHNIRNSASDKHGSVDDKPYGGGVGMVLRADVLTKTLESIIEQNEPRLPAPEPRPTSQDKVVAGGRSDGGQESVKKPYVIVLAPSGVVFNQQKALELAKKDWVILVCGHYEGIDQRFIDLFCDEEISVGDYILTGGEIPAMVLTDSIVRLIPSVLEKNQAVIDESFSNGLLEYPQYTRPKTFRGKIVPEILLSGNHQEILKWRKEKSKEITTKRRPDLLEKD</sequence>
<dbReference type="InterPro" id="IPR016009">
    <property type="entry name" value="tRNA_MeTrfase_TRMD/TRM10"/>
</dbReference>
<dbReference type="FunFam" id="1.10.1270.20:FF:000001">
    <property type="entry name" value="tRNA (guanine-N(1)-)-methyltransferase"/>
    <property type="match status" value="1"/>
</dbReference>
<gene>
    <name evidence="15" type="primary">trmD</name>
    <name evidence="20" type="ORF">A2Y57_03940</name>
</gene>
<dbReference type="CDD" id="cd18080">
    <property type="entry name" value="TrmD-like"/>
    <property type="match status" value="1"/>
</dbReference>
<keyword evidence="10 15" id="KW-0949">S-adenosyl-L-methionine</keyword>
<reference evidence="20 21" key="1">
    <citation type="journal article" date="2016" name="Nat. Commun.">
        <title>Thousands of microbial genomes shed light on interconnected biogeochemical processes in an aquifer system.</title>
        <authorList>
            <person name="Anantharaman K."/>
            <person name="Brown C.T."/>
            <person name="Hug L.A."/>
            <person name="Sharon I."/>
            <person name="Castelle C.J."/>
            <person name="Probst A.J."/>
            <person name="Thomas B.C."/>
            <person name="Singh A."/>
            <person name="Wilkins M.J."/>
            <person name="Karaoz U."/>
            <person name="Brodie E.L."/>
            <person name="Williams K.H."/>
            <person name="Hubbard S.S."/>
            <person name="Banfield J.F."/>
        </authorList>
    </citation>
    <scope>NUCLEOTIDE SEQUENCE [LARGE SCALE GENOMIC DNA]</scope>
</reference>
<dbReference type="InterPro" id="IPR029026">
    <property type="entry name" value="tRNA_m1G_MTases_N"/>
</dbReference>
<dbReference type="PANTHER" id="PTHR46417">
    <property type="entry name" value="TRNA (GUANINE-N(1)-)-METHYLTRANSFERASE"/>
    <property type="match status" value="1"/>
</dbReference>
<evidence type="ECO:0000256" key="9">
    <source>
        <dbReference type="ARBA" id="ARBA00022679"/>
    </source>
</evidence>
<feature type="domain" description="tRNA methyltransferase TRMD/TRM10-type" evidence="19">
    <location>
        <begin position="109"/>
        <end position="255"/>
    </location>
</feature>
<dbReference type="PIRSF" id="PIRSF000386">
    <property type="entry name" value="tRNA_mtase"/>
    <property type="match status" value="1"/>
</dbReference>
<dbReference type="GO" id="GO:0002939">
    <property type="term" value="P:tRNA N1-guanine methylation"/>
    <property type="evidence" value="ECO:0007669"/>
    <property type="project" value="TreeGrafter"/>
</dbReference>
<comment type="catalytic activity">
    <reaction evidence="14 15 17">
        <text>guanosine(37) in tRNA + S-adenosyl-L-methionine = N(1)-methylguanosine(37) in tRNA + S-adenosyl-L-homocysteine + H(+)</text>
        <dbReference type="Rhea" id="RHEA:36899"/>
        <dbReference type="Rhea" id="RHEA-COMP:10145"/>
        <dbReference type="Rhea" id="RHEA-COMP:10147"/>
        <dbReference type="ChEBI" id="CHEBI:15378"/>
        <dbReference type="ChEBI" id="CHEBI:57856"/>
        <dbReference type="ChEBI" id="CHEBI:59789"/>
        <dbReference type="ChEBI" id="CHEBI:73542"/>
        <dbReference type="ChEBI" id="CHEBI:74269"/>
        <dbReference type="EC" id="2.1.1.228"/>
    </reaction>
</comment>
<evidence type="ECO:0000259" key="19">
    <source>
        <dbReference type="Pfam" id="PF01746"/>
    </source>
</evidence>
<dbReference type="Gene3D" id="1.10.1270.20">
    <property type="entry name" value="tRNA(m1g37)methyltransferase, domain 2"/>
    <property type="match status" value="1"/>
</dbReference>
<protein>
    <recommendedName>
        <fullName evidence="6 15">tRNA (guanine-N(1)-)-methyltransferase</fullName>
        <ecNumber evidence="5 15">2.1.1.228</ecNumber>
    </recommendedName>
    <alternativeName>
        <fullName evidence="12 15">M1G-methyltransferase</fullName>
    </alternativeName>
    <alternativeName>
        <fullName evidence="13 15">tRNA [GM37] methyltransferase</fullName>
    </alternativeName>
</protein>
<evidence type="ECO:0000256" key="17">
    <source>
        <dbReference type="RuleBase" id="RU003464"/>
    </source>
</evidence>
<evidence type="ECO:0000256" key="12">
    <source>
        <dbReference type="ARBA" id="ARBA00029736"/>
    </source>
</evidence>
<dbReference type="SUPFAM" id="SSF75217">
    <property type="entry name" value="alpha/beta knot"/>
    <property type="match status" value="1"/>
</dbReference>
<dbReference type="InterPro" id="IPR023148">
    <property type="entry name" value="tRNA_m1G_MeTrfase_C_sf"/>
</dbReference>
<evidence type="ECO:0000256" key="1">
    <source>
        <dbReference type="ARBA" id="ARBA00002634"/>
    </source>
</evidence>
<dbReference type="Gene3D" id="3.40.1280.10">
    <property type="match status" value="1"/>
</dbReference>
<keyword evidence="11 15" id="KW-0819">tRNA processing</keyword>
<dbReference type="PANTHER" id="PTHR46417:SF1">
    <property type="entry name" value="TRNA (GUANINE-N(1)-)-METHYLTRANSFERASE"/>
    <property type="match status" value="1"/>
</dbReference>
<dbReference type="InterPro" id="IPR002649">
    <property type="entry name" value="tRNA_m1G_MeTrfase_TrmD"/>
</dbReference>
<evidence type="ECO:0000256" key="15">
    <source>
        <dbReference type="HAMAP-Rule" id="MF_00605"/>
    </source>
</evidence>
<dbReference type="GO" id="GO:0005829">
    <property type="term" value="C:cytosol"/>
    <property type="evidence" value="ECO:0007669"/>
    <property type="project" value="TreeGrafter"/>
</dbReference>